<dbReference type="SUPFAM" id="SSF54928">
    <property type="entry name" value="RNA-binding domain, RBD"/>
    <property type="match status" value="2"/>
</dbReference>
<sequence>MAKNNKKKRKLVKKPEEITKTKPNKKKLEKAPAIVEEESDGDSSEPDTDPEKIQKLLEPYTKSQLIEYICDAAIKDTSLFERILNTADRDVSHRKIFVYGLSWDTTRENLTSAFESFGQIEDCNVIIDRVTGKAKGYGFVLFKSRAGAAKALKLPQKKINNRLTNCQLASTGSFPTQQNLDTTGRKIYVSNVHSDIDPERLRLFFAKFGEIETGPLGFDLHTGKSRGFALFVYRTHEGANKVLEEPYKLFEGHQLHCQIANENKNKPFVQPVQAPVLAAVAAAQNLAMFSQHPGFNPAYNGFFTNPNAGMMAGSVNPMVAGALNPGMIPSPQMPGSSMRGTAGMGGYGAPHGMGNFGGNPSLLGAYGSAAPMQGPPQYYQNPHHLGPSSSARPHPAGGSLSGFPSYMW</sequence>
<feature type="domain" description="RRM" evidence="4">
    <location>
        <begin position="185"/>
        <end position="262"/>
    </location>
</feature>
<evidence type="ECO:0000256" key="2">
    <source>
        <dbReference type="PROSITE-ProRule" id="PRU00176"/>
    </source>
</evidence>
<dbReference type="AlphaFoldDB" id="A0A834ZZ70"/>
<dbReference type="InterPro" id="IPR012677">
    <property type="entry name" value="Nucleotide-bd_a/b_plait_sf"/>
</dbReference>
<name>A0A834ZZ70_TETSI</name>
<protein>
    <recommendedName>
        <fullName evidence="4">RRM domain-containing protein</fullName>
    </recommendedName>
</protein>
<dbReference type="PROSITE" id="PS50102">
    <property type="entry name" value="RRM"/>
    <property type="match status" value="2"/>
</dbReference>
<evidence type="ECO:0000256" key="1">
    <source>
        <dbReference type="ARBA" id="ARBA00022884"/>
    </source>
</evidence>
<dbReference type="EMBL" id="JABCRI010000002">
    <property type="protein sequence ID" value="KAF8411531.1"/>
    <property type="molecule type" value="Genomic_DNA"/>
</dbReference>
<evidence type="ECO:0000256" key="3">
    <source>
        <dbReference type="SAM" id="MobiDB-lite"/>
    </source>
</evidence>
<evidence type="ECO:0000259" key="4">
    <source>
        <dbReference type="PROSITE" id="PS50102"/>
    </source>
</evidence>
<dbReference type="PANTHER" id="PTHR48024">
    <property type="entry name" value="GEO13361P1-RELATED"/>
    <property type="match status" value="1"/>
</dbReference>
<dbReference type="OrthoDB" id="1875751at2759"/>
<dbReference type="OMA" id="CQLANEP"/>
<keyword evidence="6" id="KW-1185">Reference proteome</keyword>
<dbReference type="Proteomes" id="UP000655225">
    <property type="component" value="Unassembled WGS sequence"/>
</dbReference>
<feature type="compositionally biased region" description="Acidic residues" evidence="3">
    <location>
        <begin position="35"/>
        <end position="48"/>
    </location>
</feature>
<dbReference type="InterPro" id="IPR035979">
    <property type="entry name" value="RBD_domain_sf"/>
</dbReference>
<keyword evidence="1 2" id="KW-0694">RNA-binding</keyword>
<dbReference type="Pfam" id="PF00076">
    <property type="entry name" value="RRM_1"/>
    <property type="match status" value="2"/>
</dbReference>
<proteinExistence type="predicted"/>
<gene>
    <name evidence="5" type="ORF">HHK36_004084</name>
</gene>
<dbReference type="GO" id="GO:0005634">
    <property type="term" value="C:nucleus"/>
    <property type="evidence" value="ECO:0007669"/>
    <property type="project" value="TreeGrafter"/>
</dbReference>
<dbReference type="PANTHER" id="PTHR48024:SF9">
    <property type="entry name" value="UBP1-ASSOCIATED PROTEINS 1A-RELATED"/>
    <property type="match status" value="1"/>
</dbReference>
<feature type="region of interest" description="Disordered" evidence="3">
    <location>
        <begin position="376"/>
        <end position="398"/>
    </location>
</feature>
<dbReference type="SMART" id="SM00360">
    <property type="entry name" value="RRM"/>
    <property type="match status" value="2"/>
</dbReference>
<organism evidence="5 6">
    <name type="scientific">Tetracentron sinense</name>
    <name type="common">Spur-leaf</name>
    <dbReference type="NCBI Taxonomy" id="13715"/>
    <lineage>
        <taxon>Eukaryota</taxon>
        <taxon>Viridiplantae</taxon>
        <taxon>Streptophyta</taxon>
        <taxon>Embryophyta</taxon>
        <taxon>Tracheophyta</taxon>
        <taxon>Spermatophyta</taxon>
        <taxon>Magnoliopsida</taxon>
        <taxon>Trochodendrales</taxon>
        <taxon>Trochodendraceae</taxon>
        <taxon>Tetracentron</taxon>
    </lineage>
</organism>
<feature type="region of interest" description="Disordered" evidence="3">
    <location>
        <begin position="1"/>
        <end position="52"/>
    </location>
</feature>
<comment type="caution">
    <text evidence="5">The sequence shown here is derived from an EMBL/GenBank/DDBJ whole genome shotgun (WGS) entry which is preliminary data.</text>
</comment>
<reference evidence="5 6" key="1">
    <citation type="submission" date="2020-04" db="EMBL/GenBank/DDBJ databases">
        <title>Plant Genome Project.</title>
        <authorList>
            <person name="Zhang R.-G."/>
        </authorList>
    </citation>
    <scope>NUCLEOTIDE SEQUENCE [LARGE SCALE GENOMIC DNA]</scope>
    <source>
        <strain evidence="5">YNK0</strain>
        <tissue evidence="5">Leaf</tissue>
    </source>
</reference>
<evidence type="ECO:0000313" key="5">
    <source>
        <dbReference type="EMBL" id="KAF8411531.1"/>
    </source>
</evidence>
<feature type="compositionally biased region" description="Basic residues" evidence="3">
    <location>
        <begin position="1"/>
        <end position="12"/>
    </location>
</feature>
<dbReference type="InterPro" id="IPR000504">
    <property type="entry name" value="RRM_dom"/>
</dbReference>
<accession>A0A834ZZ70</accession>
<feature type="domain" description="RRM" evidence="4">
    <location>
        <begin position="94"/>
        <end position="194"/>
    </location>
</feature>
<dbReference type="InterPro" id="IPR050886">
    <property type="entry name" value="RNA-binding_reg"/>
</dbReference>
<evidence type="ECO:0000313" key="6">
    <source>
        <dbReference type="Proteomes" id="UP000655225"/>
    </source>
</evidence>
<dbReference type="GO" id="GO:0003723">
    <property type="term" value="F:RNA binding"/>
    <property type="evidence" value="ECO:0007669"/>
    <property type="project" value="UniProtKB-UniRule"/>
</dbReference>
<dbReference type="Gene3D" id="3.30.70.330">
    <property type="match status" value="2"/>
</dbReference>